<evidence type="ECO:0000313" key="2">
    <source>
        <dbReference type="EMBL" id="KAK7439586.1"/>
    </source>
</evidence>
<feature type="chain" id="PRO_5047522221" evidence="1">
    <location>
        <begin position="21"/>
        <end position="65"/>
    </location>
</feature>
<sequence>MQFTKVLSAIALLFFGRALAQVHETPECQGKAQGDACTSQFGEHGVCRITGTDVNGLPILGCVIE</sequence>
<keyword evidence="3" id="KW-1185">Reference proteome</keyword>
<name>A0ABR1IWD5_9AGAR</name>
<reference evidence="2 3" key="1">
    <citation type="submission" date="2024-01" db="EMBL/GenBank/DDBJ databases">
        <title>A draft genome for the cacao thread blight pathogen Marasmiellus scandens.</title>
        <authorList>
            <person name="Baruah I.K."/>
            <person name="Leung J."/>
            <person name="Bukari Y."/>
            <person name="Amoako-Attah I."/>
            <person name="Meinhardt L.W."/>
            <person name="Bailey B.A."/>
            <person name="Cohen S.P."/>
        </authorList>
    </citation>
    <scope>NUCLEOTIDE SEQUENCE [LARGE SCALE GENOMIC DNA]</scope>
    <source>
        <strain evidence="2 3">GH-19</strain>
    </source>
</reference>
<accession>A0ABR1IWD5</accession>
<evidence type="ECO:0000256" key="1">
    <source>
        <dbReference type="SAM" id="SignalP"/>
    </source>
</evidence>
<comment type="caution">
    <text evidence="2">The sequence shown here is derived from an EMBL/GenBank/DDBJ whole genome shotgun (WGS) entry which is preliminary data.</text>
</comment>
<dbReference type="Proteomes" id="UP001498398">
    <property type="component" value="Unassembled WGS sequence"/>
</dbReference>
<feature type="signal peptide" evidence="1">
    <location>
        <begin position="1"/>
        <end position="20"/>
    </location>
</feature>
<dbReference type="EMBL" id="JBANRG010000072">
    <property type="protein sequence ID" value="KAK7439586.1"/>
    <property type="molecule type" value="Genomic_DNA"/>
</dbReference>
<gene>
    <name evidence="2" type="ORF">VKT23_017513</name>
</gene>
<organism evidence="2 3">
    <name type="scientific">Marasmiellus scandens</name>
    <dbReference type="NCBI Taxonomy" id="2682957"/>
    <lineage>
        <taxon>Eukaryota</taxon>
        <taxon>Fungi</taxon>
        <taxon>Dikarya</taxon>
        <taxon>Basidiomycota</taxon>
        <taxon>Agaricomycotina</taxon>
        <taxon>Agaricomycetes</taxon>
        <taxon>Agaricomycetidae</taxon>
        <taxon>Agaricales</taxon>
        <taxon>Marasmiineae</taxon>
        <taxon>Omphalotaceae</taxon>
        <taxon>Marasmiellus</taxon>
    </lineage>
</organism>
<protein>
    <submittedName>
        <fullName evidence="2">Uncharacterized protein</fullName>
    </submittedName>
</protein>
<evidence type="ECO:0000313" key="3">
    <source>
        <dbReference type="Proteomes" id="UP001498398"/>
    </source>
</evidence>
<proteinExistence type="predicted"/>
<keyword evidence="1" id="KW-0732">Signal</keyword>